<dbReference type="SMART" id="SM00862">
    <property type="entry name" value="Trans_reg_C"/>
    <property type="match status" value="1"/>
</dbReference>
<dbReference type="Gene3D" id="1.10.10.10">
    <property type="entry name" value="Winged helix-like DNA-binding domain superfamily/Winged helix DNA-binding domain"/>
    <property type="match status" value="1"/>
</dbReference>
<gene>
    <name evidence="4" type="ORF">G6M86_03685</name>
</gene>
<dbReference type="InterPro" id="IPR036388">
    <property type="entry name" value="WH-like_DNA-bd_sf"/>
</dbReference>
<evidence type="ECO:0000259" key="3">
    <source>
        <dbReference type="PROSITE" id="PS51755"/>
    </source>
</evidence>
<feature type="DNA-binding region" description="OmpR/PhoB-type" evidence="2">
    <location>
        <begin position="1"/>
        <end position="85"/>
    </location>
</feature>
<dbReference type="EMBL" id="CP049216">
    <property type="protein sequence ID" value="QTG12398.1"/>
    <property type="molecule type" value="Genomic_DNA"/>
</dbReference>
<dbReference type="InterPro" id="IPR001867">
    <property type="entry name" value="OmpR/PhoB-type_DNA-bd"/>
</dbReference>
<protein>
    <submittedName>
        <fullName evidence="4">Helix-turn-helix domain-containing protein</fullName>
    </submittedName>
</protein>
<evidence type="ECO:0000256" key="1">
    <source>
        <dbReference type="ARBA" id="ARBA00023125"/>
    </source>
</evidence>
<evidence type="ECO:0000313" key="5">
    <source>
        <dbReference type="Proteomes" id="UP000663946"/>
    </source>
</evidence>
<dbReference type="RefSeq" id="WP_333721870.1">
    <property type="nucleotide sequence ID" value="NZ_CP049216.1"/>
</dbReference>
<name>A0AAJ4MZY3_AGRTU</name>
<dbReference type="InterPro" id="IPR016032">
    <property type="entry name" value="Sig_transdc_resp-reg_C-effctor"/>
</dbReference>
<dbReference type="GO" id="GO:0000160">
    <property type="term" value="P:phosphorelay signal transduction system"/>
    <property type="evidence" value="ECO:0007669"/>
    <property type="project" value="InterPro"/>
</dbReference>
<proteinExistence type="predicted"/>
<accession>A0AAJ4MZY3</accession>
<dbReference type="GO" id="GO:0003677">
    <property type="term" value="F:DNA binding"/>
    <property type="evidence" value="ECO:0007669"/>
    <property type="project" value="UniProtKB-UniRule"/>
</dbReference>
<dbReference type="Proteomes" id="UP000663946">
    <property type="component" value="Chromosome 1"/>
</dbReference>
<dbReference type="AlphaFoldDB" id="A0AAJ4MZY3"/>
<dbReference type="Pfam" id="PF00486">
    <property type="entry name" value="Trans_reg_C"/>
    <property type="match status" value="1"/>
</dbReference>
<evidence type="ECO:0000313" key="4">
    <source>
        <dbReference type="EMBL" id="QTG12398.1"/>
    </source>
</evidence>
<dbReference type="GO" id="GO:0006355">
    <property type="term" value="P:regulation of DNA-templated transcription"/>
    <property type="evidence" value="ECO:0007669"/>
    <property type="project" value="InterPro"/>
</dbReference>
<dbReference type="PROSITE" id="PS51755">
    <property type="entry name" value="OMPR_PHOB"/>
    <property type="match status" value="1"/>
</dbReference>
<organism evidence="4 5">
    <name type="scientific">Agrobacterium tumefaciens</name>
    <dbReference type="NCBI Taxonomy" id="358"/>
    <lineage>
        <taxon>Bacteria</taxon>
        <taxon>Pseudomonadati</taxon>
        <taxon>Pseudomonadota</taxon>
        <taxon>Alphaproteobacteria</taxon>
        <taxon>Hyphomicrobiales</taxon>
        <taxon>Rhizobiaceae</taxon>
        <taxon>Rhizobium/Agrobacterium group</taxon>
        <taxon>Agrobacterium</taxon>
        <taxon>Agrobacterium tumefaciens complex</taxon>
    </lineage>
</organism>
<sequence>MEVINKLDELELQRKQRAVLDALVSSYPRFVTAADLEQWMWEDVGEAVPQSPTAIATHVSKLRKRLRGLGFGIEAKRFVGLRLTLKSTNGGQ</sequence>
<dbReference type="SUPFAM" id="SSF46894">
    <property type="entry name" value="C-terminal effector domain of the bipartite response regulators"/>
    <property type="match status" value="1"/>
</dbReference>
<reference evidence="4" key="1">
    <citation type="submission" date="2020-02" db="EMBL/GenBank/DDBJ databases">
        <title>Unexpected conservation and global transmission of agrobacterial virulence plasmids.</title>
        <authorList>
            <person name="Weisberg A.J."/>
            <person name="Davis E.W. II"/>
            <person name="Tabima J.R."/>
            <person name="Belcher M.S."/>
            <person name="Miller M."/>
            <person name="Kuo C.-H."/>
            <person name="Loper J.E."/>
            <person name="Grunwald N.J."/>
            <person name="Putnam M.L."/>
            <person name="Chang J.H."/>
        </authorList>
    </citation>
    <scope>NUCLEOTIDE SEQUENCE</scope>
    <source>
        <strain evidence="4">Q15/94</strain>
    </source>
</reference>
<feature type="domain" description="OmpR/PhoB-type" evidence="3">
    <location>
        <begin position="1"/>
        <end position="85"/>
    </location>
</feature>
<evidence type="ECO:0000256" key="2">
    <source>
        <dbReference type="PROSITE-ProRule" id="PRU01091"/>
    </source>
</evidence>
<keyword evidence="1 2" id="KW-0238">DNA-binding</keyword>